<dbReference type="SMART" id="SM01010">
    <property type="entry name" value="AMPKBI"/>
    <property type="match status" value="1"/>
</dbReference>
<dbReference type="GO" id="GO:0019901">
    <property type="term" value="F:protein kinase binding"/>
    <property type="evidence" value="ECO:0007669"/>
    <property type="project" value="TreeGrafter"/>
</dbReference>
<dbReference type="Pfam" id="PF16561">
    <property type="entry name" value="AMPK1_CBM"/>
    <property type="match status" value="1"/>
</dbReference>
<comment type="similarity">
    <text evidence="2">Belongs to the 5'-AMP-activated protein kinase beta subunit family.</text>
</comment>
<evidence type="ECO:0000256" key="1">
    <source>
        <dbReference type="ARBA" id="ARBA00004496"/>
    </source>
</evidence>
<evidence type="ECO:0000256" key="3">
    <source>
        <dbReference type="ARBA" id="ARBA00022490"/>
    </source>
</evidence>
<dbReference type="EMBL" id="MCFE01000287">
    <property type="protein sequence ID" value="ORX92198.1"/>
    <property type="molecule type" value="Genomic_DNA"/>
</dbReference>
<dbReference type="InterPro" id="IPR014756">
    <property type="entry name" value="Ig_E-set"/>
</dbReference>
<dbReference type="InterPro" id="IPR050827">
    <property type="entry name" value="CRP1_MDG1_kinase"/>
</dbReference>
<dbReference type="Pfam" id="PF04739">
    <property type="entry name" value="AMPKBI"/>
    <property type="match status" value="1"/>
</dbReference>
<name>A0A1Y1Y2I8_9FUNG</name>
<dbReference type="Gene3D" id="6.20.250.60">
    <property type="match status" value="1"/>
</dbReference>
<feature type="domain" description="Association with the SNF1 complex (ASC)" evidence="5">
    <location>
        <begin position="265"/>
        <end position="363"/>
    </location>
</feature>
<dbReference type="Proteomes" id="UP000193498">
    <property type="component" value="Unassembled WGS sequence"/>
</dbReference>
<dbReference type="InParanoid" id="A0A1Y1Y2I8"/>
<dbReference type="InterPro" id="IPR037256">
    <property type="entry name" value="ASC_dom_sf"/>
</dbReference>
<reference evidence="6 7" key="1">
    <citation type="submission" date="2016-07" db="EMBL/GenBank/DDBJ databases">
        <title>Pervasive Adenine N6-methylation of Active Genes in Fungi.</title>
        <authorList>
            <consortium name="DOE Joint Genome Institute"/>
            <person name="Mondo S.J."/>
            <person name="Dannebaum R.O."/>
            <person name="Kuo R.C."/>
            <person name="Labutti K."/>
            <person name="Haridas S."/>
            <person name="Kuo A."/>
            <person name="Salamov A."/>
            <person name="Ahrendt S.R."/>
            <person name="Lipzen A."/>
            <person name="Sullivan W."/>
            <person name="Andreopoulos W.B."/>
            <person name="Clum A."/>
            <person name="Lindquist E."/>
            <person name="Daum C."/>
            <person name="Ramamoorthy G.K."/>
            <person name="Gryganskyi A."/>
            <person name="Culley D."/>
            <person name="Magnuson J.K."/>
            <person name="James T.Y."/>
            <person name="O'Malley M.A."/>
            <person name="Stajich J.E."/>
            <person name="Spatafora J.W."/>
            <person name="Visel A."/>
            <person name="Grigoriev I.V."/>
        </authorList>
    </citation>
    <scope>NUCLEOTIDE SEQUENCE [LARGE SCALE GENOMIC DNA]</scope>
    <source>
        <strain evidence="6 7">CBS 931.73</strain>
    </source>
</reference>
<feature type="region of interest" description="Disordered" evidence="4">
    <location>
        <begin position="245"/>
        <end position="270"/>
    </location>
</feature>
<feature type="compositionally biased region" description="Polar residues" evidence="4">
    <location>
        <begin position="67"/>
        <end position="78"/>
    </location>
</feature>
<evidence type="ECO:0000256" key="2">
    <source>
        <dbReference type="ARBA" id="ARBA00010926"/>
    </source>
</evidence>
<dbReference type="AlphaFoldDB" id="A0A1Y1Y2I8"/>
<dbReference type="FunCoup" id="A0A1Y1Y2I8">
    <property type="interactions" value="223"/>
</dbReference>
<dbReference type="SUPFAM" id="SSF160219">
    <property type="entry name" value="AMPKBI-like"/>
    <property type="match status" value="1"/>
</dbReference>
<feature type="compositionally biased region" description="Low complexity" evidence="4">
    <location>
        <begin position="289"/>
        <end position="299"/>
    </location>
</feature>
<evidence type="ECO:0000313" key="6">
    <source>
        <dbReference type="EMBL" id="ORX92198.1"/>
    </source>
</evidence>
<keyword evidence="7" id="KW-1185">Reference proteome</keyword>
<feature type="compositionally biased region" description="Polar residues" evidence="4">
    <location>
        <begin position="18"/>
        <end position="31"/>
    </location>
</feature>
<comment type="caution">
    <text evidence="6">The sequence shown here is derived from an EMBL/GenBank/DDBJ whole genome shotgun (WGS) entry which is preliminary data.</text>
</comment>
<dbReference type="OrthoDB" id="531008at2759"/>
<evidence type="ECO:0000256" key="4">
    <source>
        <dbReference type="SAM" id="MobiDB-lite"/>
    </source>
</evidence>
<dbReference type="GO" id="GO:0007165">
    <property type="term" value="P:signal transduction"/>
    <property type="evidence" value="ECO:0007669"/>
    <property type="project" value="UniProtKB-ARBA"/>
</dbReference>
<protein>
    <submittedName>
        <fullName evidence="6">AMPKBI-domain-containing protein</fullName>
    </submittedName>
</protein>
<dbReference type="CDD" id="cd02859">
    <property type="entry name" value="E_set_AMPKbeta_like_N"/>
    <property type="match status" value="1"/>
</dbReference>
<proteinExistence type="inferred from homology"/>
<dbReference type="SUPFAM" id="SSF81296">
    <property type="entry name" value="E set domains"/>
    <property type="match status" value="1"/>
</dbReference>
<dbReference type="GO" id="GO:0005737">
    <property type="term" value="C:cytoplasm"/>
    <property type="evidence" value="ECO:0007669"/>
    <property type="project" value="UniProtKB-SubCell"/>
</dbReference>
<dbReference type="PANTHER" id="PTHR10343">
    <property type="entry name" value="5'-AMP-ACTIVATED PROTEIN KINASE , BETA SUBUNIT"/>
    <property type="match status" value="1"/>
</dbReference>
<dbReference type="InterPro" id="IPR006828">
    <property type="entry name" value="ASC_dom"/>
</dbReference>
<feature type="compositionally biased region" description="Polar residues" evidence="4">
    <location>
        <begin position="1"/>
        <end position="11"/>
    </location>
</feature>
<dbReference type="PANTHER" id="PTHR10343:SF84">
    <property type="entry name" value="5'-AMP-ACTIVATED PROTEIN KINASE SUBUNIT BETA-1"/>
    <property type="match status" value="1"/>
</dbReference>
<keyword evidence="3" id="KW-0963">Cytoplasm</keyword>
<gene>
    <name evidence="6" type="ORF">K493DRAFT_338914</name>
</gene>
<dbReference type="InterPro" id="IPR013783">
    <property type="entry name" value="Ig-like_fold"/>
</dbReference>
<feature type="compositionally biased region" description="Polar residues" evidence="4">
    <location>
        <begin position="93"/>
        <end position="103"/>
    </location>
</feature>
<organism evidence="6 7">
    <name type="scientific">Basidiobolus meristosporus CBS 931.73</name>
    <dbReference type="NCBI Taxonomy" id="1314790"/>
    <lineage>
        <taxon>Eukaryota</taxon>
        <taxon>Fungi</taxon>
        <taxon>Fungi incertae sedis</taxon>
        <taxon>Zoopagomycota</taxon>
        <taxon>Entomophthoromycotina</taxon>
        <taxon>Basidiobolomycetes</taxon>
        <taxon>Basidiobolales</taxon>
        <taxon>Basidiobolaceae</taxon>
        <taxon>Basidiobolus</taxon>
    </lineage>
</organism>
<dbReference type="InterPro" id="IPR032640">
    <property type="entry name" value="AMPK1_CBM"/>
</dbReference>
<feature type="region of interest" description="Disordered" evidence="4">
    <location>
        <begin position="285"/>
        <end position="310"/>
    </location>
</feature>
<accession>A0A1Y1Y2I8</accession>
<sequence length="379" mass="40146">MGNANSSQTENKAPEAVTYTSQEHYTSQQAERSTKTGAGKSGAGGTGRPPPESSRPLSIRKVLLNKPQFQPNISNSPFVGSPLMSTDEFDIPSDSSAARTGSPSAGRHNLQPDSFPSSFPSNAGSSTRSEASNSPEVKVIHGFGPVAEDSKEATPRIPTIIAWSQGGTNVYVTGTFNGWKHKIRLNRSTSDFTTVIDFPPGRHRLKFIVDEEWKCSNDLLIAPDADGNLVNFIDVSPTADEISGLQCHQEGGSNLDASNGPASTPGSPSGSYSNIIPDYLAALDKSDSSSKSSKSSGDSKGAKKPPILPPHLEKVLLNSSAVSNDDPMALPVPNHVVLNHLYACSIRDGVMAVAGTTRYRQKAGDHVKGMRNTFTVEVG</sequence>
<evidence type="ECO:0000259" key="5">
    <source>
        <dbReference type="SMART" id="SM01010"/>
    </source>
</evidence>
<dbReference type="STRING" id="1314790.A0A1Y1Y2I8"/>
<dbReference type="Gene3D" id="2.60.40.10">
    <property type="entry name" value="Immunoglobulins"/>
    <property type="match status" value="1"/>
</dbReference>
<comment type="subcellular location">
    <subcellularLocation>
        <location evidence="1">Cytoplasm</location>
    </subcellularLocation>
</comment>
<evidence type="ECO:0000313" key="7">
    <source>
        <dbReference type="Proteomes" id="UP000193498"/>
    </source>
</evidence>
<dbReference type="FunFam" id="2.60.40.10:FF:000562">
    <property type="entry name" value="Snf1 kinase complex beta-subunit Gal83"/>
    <property type="match status" value="1"/>
</dbReference>
<dbReference type="GO" id="GO:0031588">
    <property type="term" value="C:nucleotide-activated protein kinase complex"/>
    <property type="evidence" value="ECO:0007669"/>
    <property type="project" value="TreeGrafter"/>
</dbReference>
<dbReference type="GO" id="GO:0005634">
    <property type="term" value="C:nucleus"/>
    <property type="evidence" value="ECO:0007669"/>
    <property type="project" value="TreeGrafter"/>
</dbReference>
<feature type="compositionally biased region" description="Low complexity" evidence="4">
    <location>
        <begin position="258"/>
        <end position="270"/>
    </location>
</feature>
<feature type="region of interest" description="Disordered" evidence="4">
    <location>
        <begin position="1"/>
        <end position="137"/>
    </location>
</feature>
<feature type="compositionally biased region" description="Polar residues" evidence="4">
    <location>
        <begin position="111"/>
        <end position="135"/>
    </location>
</feature>